<dbReference type="InterPro" id="IPR002347">
    <property type="entry name" value="SDR_fam"/>
</dbReference>
<organism evidence="4 5">
    <name type="scientific">Lingula anatina</name>
    <name type="common">Brachiopod</name>
    <name type="synonym">Lingula unguis</name>
    <dbReference type="NCBI Taxonomy" id="7574"/>
    <lineage>
        <taxon>Eukaryota</taxon>
        <taxon>Metazoa</taxon>
        <taxon>Spiralia</taxon>
        <taxon>Lophotrochozoa</taxon>
        <taxon>Brachiopoda</taxon>
        <taxon>Linguliformea</taxon>
        <taxon>Lingulata</taxon>
        <taxon>Lingulida</taxon>
        <taxon>Linguloidea</taxon>
        <taxon>Lingulidae</taxon>
        <taxon>Lingula</taxon>
    </lineage>
</organism>
<dbReference type="PANTHER" id="PTHR43115">
    <property type="entry name" value="DEHYDROGENASE/REDUCTASE SDR FAMILY MEMBER 11"/>
    <property type="match status" value="1"/>
</dbReference>
<dbReference type="PRINTS" id="PR00080">
    <property type="entry name" value="SDRFAMILY"/>
</dbReference>
<dbReference type="FunFam" id="3.40.50.720:FF:000047">
    <property type="entry name" value="NADP-dependent L-serine/L-allo-threonine dehydrogenase"/>
    <property type="match status" value="1"/>
</dbReference>
<dbReference type="PRINTS" id="PR00081">
    <property type="entry name" value="GDHRDH"/>
</dbReference>
<comment type="similarity">
    <text evidence="1 3">Belongs to the short-chain dehydrogenases/reductases (SDR) family.</text>
</comment>
<dbReference type="InterPro" id="IPR036291">
    <property type="entry name" value="NAD(P)-bd_dom_sf"/>
</dbReference>
<dbReference type="Pfam" id="PF00106">
    <property type="entry name" value="adh_short"/>
    <property type="match status" value="1"/>
</dbReference>
<protein>
    <submittedName>
        <fullName evidence="5">Dehydrogenase/reductase SDR family member 11</fullName>
    </submittedName>
</protein>
<evidence type="ECO:0000256" key="2">
    <source>
        <dbReference type="ARBA" id="ARBA00023002"/>
    </source>
</evidence>
<dbReference type="GeneID" id="106155948"/>
<dbReference type="Gene3D" id="3.40.50.720">
    <property type="entry name" value="NAD(P)-binding Rossmann-like Domain"/>
    <property type="match status" value="1"/>
</dbReference>
<dbReference type="Proteomes" id="UP000085678">
    <property type="component" value="Unplaced"/>
</dbReference>
<dbReference type="FunCoup" id="A0A1S3HJZ8">
    <property type="interactions" value="322"/>
</dbReference>
<evidence type="ECO:0000313" key="5">
    <source>
        <dbReference type="RefSeq" id="XP_013386445.1"/>
    </source>
</evidence>
<dbReference type="KEGG" id="lak:106155948"/>
<dbReference type="PANTHER" id="PTHR43115:SF4">
    <property type="entry name" value="DEHYDROGENASE_REDUCTASE SDR FAMILY MEMBER 11"/>
    <property type="match status" value="1"/>
</dbReference>
<evidence type="ECO:0000256" key="1">
    <source>
        <dbReference type="ARBA" id="ARBA00006484"/>
    </source>
</evidence>
<dbReference type="OrthoDB" id="6251714at2759"/>
<dbReference type="AlphaFoldDB" id="A0A1S3HJZ8"/>
<name>A0A1S3HJZ8_LINAN</name>
<sequence length="271" mass="29903">MRNGKYAAAKTPVHRKWQSTQFEDMDRWTGRVALVTGASKGIGAAIARALVKDGMVVVGCARHVEDMQKTAADLQDEKGRLIPMMCDLTKTEEIESMFQKIKEQLGGVDVCVNNAGVDLCQDCKTGSLSDTKTMYDLNVFAAITVSQLTIKSIQERERDDGHIINIGSVCESTVHVDLPCHMYTPTKFALKAFTEGLRHELRKEKTKIRTTVISPALVDTPQSREDMDDSFFCPETCLQPDDVAAAVTFALSAPPCVNVRQICLHAIHDTL</sequence>
<reference evidence="5" key="1">
    <citation type="submission" date="2025-08" db="UniProtKB">
        <authorList>
            <consortium name="RefSeq"/>
        </authorList>
    </citation>
    <scope>IDENTIFICATION</scope>
    <source>
        <tissue evidence="5">Gonads</tissue>
    </source>
</reference>
<evidence type="ECO:0000313" key="4">
    <source>
        <dbReference type="Proteomes" id="UP000085678"/>
    </source>
</evidence>
<dbReference type="GO" id="GO:0016616">
    <property type="term" value="F:oxidoreductase activity, acting on the CH-OH group of donors, NAD or NADP as acceptor"/>
    <property type="evidence" value="ECO:0007669"/>
    <property type="project" value="UniProtKB-ARBA"/>
</dbReference>
<dbReference type="SUPFAM" id="SSF51735">
    <property type="entry name" value="NAD(P)-binding Rossmann-fold domains"/>
    <property type="match status" value="1"/>
</dbReference>
<gene>
    <name evidence="5" type="primary">LOC106155948</name>
</gene>
<dbReference type="InParanoid" id="A0A1S3HJZ8"/>
<keyword evidence="2" id="KW-0560">Oxidoreductase</keyword>
<dbReference type="RefSeq" id="XP_013386445.1">
    <property type="nucleotide sequence ID" value="XM_013530991.2"/>
</dbReference>
<proteinExistence type="inferred from homology"/>
<evidence type="ECO:0000256" key="3">
    <source>
        <dbReference type="RuleBase" id="RU000363"/>
    </source>
</evidence>
<keyword evidence="4" id="KW-1185">Reference proteome</keyword>
<accession>A0A1S3HJZ8</accession>